<proteinExistence type="predicted"/>
<reference evidence="2" key="1">
    <citation type="submission" date="2021-03" db="EMBL/GenBank/DDBJ databases">
        <authorList>
            <person name="Tagirdzhanova G."/>
        </authorList>
    </citation>
    <scope>NUCLEOTIDE SEQUENCE</scope>
</reference>
<protein>
    <submittedName>
        <fullName evidence="2">Uncharacterized protein</fullName>
    </submittedName>
</protein>
<keyword evidence="1" id="KW-0472">Membrane</keyword>
<feature type="transmembrane region" description="Helical" evidence="1">
    <location>
        <begin position="15"/>
        <end position="36"/>
    </location>
</feature>
<evidence type="ECO:0000256" key="1">
    <source>
        <dbReference type="SAM" id="Phobius"/>
    </source>
</evidence>
<comment type="caution">
    <text evidence="2">The sequence shown here is derived from an EMBL/GenBank/DDBJ whole genome shotgun (WGS) entry which is preliminary data.</text>
</comment>
<dbReference type="AlphaFoldDB" id="A0A8H3EP18"/>
<gene>
    <name evidence="2" type="ORF">IMSHALPRED_008379</name>
</gene>
<dbReference type="EMBL" id="CAJPDT010000006">
    <property type="protein sequence ID" value="CAF9909492.1"/>
    <property type="molecule type" value="Genomic_DNA"/>
</dbReference>
<feature type="transmembrane region" description="Helical" evidence="1">
    <location>
        <begin position="48"/>
        <end position="71"/>
    </location>
</feature>
<evidence type="ECO:0000313" key="2">
    <source>
        <dbReference type="EMBL" id="CAF9909492.1"/>
    </source>
</evidence>
<dbReference type="Proteomes" id="UP000664534">
    <property type="component" value="Unassembled WGS sequence"/>
</dbReference>
<keyword evidence="1" id="KW-0812">Transmembrane</keyword>
<sequence>MFYKFHTKSPWLKRVLVPFWAFQLSFMLAFISIFIWLRAYRGFEAANIVILITSAICTIVAVVEIILFAATRLDPLTNLIMQLVKAITWLVLFVQAAVATTPVQNELESEDEQGYSLGSREEYFYLQCFAEPLVLFITFLGTLIYASVIYYRHRRARSRFLRLAQGKDLFPMITDDVTTPVHSHRSPLMPRNSIKEMSAGGEETYPAELKRKEAVELNALGEFDRWEVHELIATRSVRSSREARSVRSSRGDDK</sequence>
<keyword evidence="3" id="KW-1185">Reference proteome</keyword>
<evidence type="ECO:0000313" key="3">
    <source>
        <dbReference type="Proteomes" id="UP000664534"/>
    </source>
</evidence>
<accession>A0A8H3EP18</accession>
<organism evidence="2 3">
    <name type="scientific">Imshaugia aleurites</name>
    <dbReference type="NCBI Taxonomy" id="172621"/>
    <lineage>
        <taxon>Eukaryota</taxon>
        <taxon>Fungi</taxon>
        <taxon>Dikarya</taxon>
        <taxon>Ascomycota</taxon>
        <taxon>Pezizomycotina</taxon>
        <taxon>Lecanoromycetes</taxon>
        <taxon>OSLEUM clade</taxon>
        <taxon>Lecanoromycetidae</taxon>
        <taxon>Lecanorales</taxon>
        <taxon>Lecanorineae</taxon>
        <taxon>Parmeliaceae</taxon>
        <taxon>Imshaugia</taxon>
    </lineage>
</organism>
<keyword evidence="1" id="KW-1133">Transmembrane helix</keyword>
<feature type="transmembrane region" description="Helical" evidence="1">
    <location>
        <begin position="123"/>
        <end position="151"/>
    </location>
</feature>
<name>A0A8H3EP18_9LECA</name>
<dbReference type="OrthoDB" id="5211263at2759"/>